<keyword evidence="5 10" id="KW-0808">Transferase</keyword>
<name>A0A7T4EF57_9CORY</name>
<evidence type="ECO:0000256" key="7">
    <source>
        <dbReference type="ARBA" id="ARBA00023204"/>
    </source>
</evidence>
<dbReference type="PROSITE" id="PS00374">
    <property type="entry name" value="MGMT"/>
    <property type="match status" value="1"/>
</dbReference>
<dbReference type="AlphaFoldDB" id="A0A7T4EF57"/>
<dbReference type="PANTHER" id="PTHR10815:SF13">
    <property type="entry name" value="METHYLATED-DNA--PROTEIN-CYSTEINE METHYLTRANSFERASE"/>
    <property type="match status" value="1"/>
</dbReference>
<dbReference type="Proteomes" id="UP000596145">
    <property type="component" value="Chromosome"/>
</dbReference>
<comment type="catalytic activity">
    <reaction evidence="8">
        <text>a 6-O-methyl-2'-deoxyguanosine in DNA + L-cysteinyl-[protein] = S-methyl-L-cysteinyl-[protein] + a 2'-deoxyguanosine in DNA</text>
        <dbReference type="Rhea" id="RHEA:24000"/>
        <dbReference type="Rhea" id="RHEA-COMP:10131"/>
        <dbReference type="Rhea" id="RHEA-COMP:10132"/>
        <dbReference type="Rhea" id="RHEA-COMP:11367"/>
        <dbReference type="Rhea" id="RHEA-COMP:11368"/>
        <dbReference type="ChEBI" id="CHEBI:29950"/>
        <dbReference type="ChEBI" id="CHEBI:82612"/>
        <dbReference type="ChEBI" id="CHEBI:85445"/>
        <dbReference type="ChEBI" id="CHEBI:85448"/>
        <dbReference type="EC" id="2.1.1.63"/>
    </reaction>
</comment>
<organism evidence="10 11">
    <name type="scientific">Corynebacterium glucuronolyticum</name>
    <dbReference type="NCBI Taxonomy" id="39791"/>
    <lineage>
        <taxon>Bacteria</taxon>
        <taxon>Bacillati</taxon>
        <taxon>Actinomycetota</taxon>
        <taxon>Actinomycetes</taxon>
        <taxon>Mycobacteriales</taxon>
        <taxon>Corynebacteriaceae</taxon>
        <taxon>Corynebacterium</taxon>
    </lineage>
</organism>
<feature type="domain" description="Methylated-DNA-[protein]-cysteine S-methyltransferase DNA binding" evidence="9">
    <location>
        <begin position="74"/>
        <end position="153"/>
    </location>
</feature>
<dbReference type="FunFam" id="1.10.10.10:FF:000214">
    <property type="entry name" value="Methylated-DNA--protein-cysteine methyltransferase"/>
    <property type="match status" value="1"/>
</dbReference>
<dbReference type="GO" id="GO:0003908">
    <property type="term" value="F:methylated-DNA-[protein]-cysteine S-methyltransferase activity"/>
    <property type="evidence" value="ECO:0007669"/>
    <property type="project" value="UniProtKB-EC"/>
</dbReference>
<evidence type="ECO:0000256" key="2">
    <source>
        <dbReference type="ARBA" id="ARBA00008711"/>
    </source>
</evidence>
<dbReference type="InterPro" id="IPR014048">
    <property type="entry name" value="MethylDNA_cys_MeTrfase_DNA-bd"/>
</dbReference>
<evidence type="ECO:0000259" key="9">
    <source>
        <dbReference type="Pfam" id="PF01035"/>
    </source>
</evidence>
<dbReference type="RefSeq" id="WP_005390246.1">
    <property type="nucleotide sequence ID" value="NZ_CP066007.1"/>
</dbReference>
<dbReference type="SUPFAM" id="SSF46767">
    <property type="entry name" value="Methylated DNA-protein cysteine methyltransferase, C-terminal domain"/>
    <property type="match status" value="1"/>
</dbReference>
<evidence type="ECO:0000256" key="3">
    <source>
        <dbReference type="ARBA" id="ARBA00011918"/>
    </source>
</evidence>
<comment type="similarity">
    <text evidence="2">Belongs to the MGMT family.</text>
</comment>
<accession>A0A7T4EF57</accession>
<dbReference type="PANTHER" id="PTHR10815">
    <property type="entry name" value="METHYLATED-DNA--PROTEIN-CYSTEINE METHYLTRANSFERASE"/>
    <property type="match status" value="1"/>
</dbReference>
<dbReference type="InterPro" id="IPR036217">
    <property type="entry name" value="MethylDNA_cys_MeTrfase_DNAb"/>
</dbReference>
<evidence type="ECO:0000313" key="11">
    <source>
        <dbReference type="Proteomes" id="UP000596145"/>
    </source>
</evidence>
<dbReference type="GO" id="GO:0032259">
    <property type="term" value="P:methylation"/>
    <property type="evidence" value="ECO:0007669"/>
    <property type="project" value="UniProtKB-KW"/>
</dbReference>
<reference evidence="10 11" key="1">
    <citation type="submission" date="2020-12" db="EMBL/GenBank/DDBJ databases">
        <title>FDA dAtabase for Regulatory Grade micrObial Sequences (FDA-ARGOS): Supporting development and validation of Infectious Disease Dx tests.</title>
        <authorList>
            <person name="Sproer C."/>
            <person name="Gronow S."/>
            <person name="Severitt S."/>
            <person name="Schroder I."/>
            <person name="Tallon L."/>
            <person name="Sadzewicz L."/>
            <person name="Zhao X."/>
            <person name="Boylan J."/>
            <person name="Ott S."/>
            <person name="Bowen H."/>
            <person name="Vavikolanu K."/>
            <person name="Mehta A."/>
            <person name="Aluvathingal J."/>
            <person name="Nadendla S."/>
            <person name="Lowell S."/>
            <person name="Myers T."/>
            <person name="Yan Y."/>
            <person name="Sichtig H."/>
        </authorList>
    </citation>
    <scope>NUCLEOTIDE SEQUENCE [LARGE SCALE GENOMIC DNA]</scope>
    <source>
        <strain evidence="10 11">FDAARGOS_1053</strain>
    </source>
</reference>
<dbReference type="EC" id="2.1.1.63" evidence="3"/>
<evidence type="ECO:0000256" key="1">
    <source>
        <dbReference type="ARBA" id="ARBA00001286"/>
    </source>
</evidence>
<dbReference type="Pfam" id="PF01035">
    <property type="entry name" value="DNA_binding_1"/>
    <property type="match status" value="1"/>
</dbReference>
<dbReference type="Gene3D" id="1.10.10.10">
    <property type="entry name" value="Winged helix-like DNA-binding domain superfamily/Winged helix DNA-binding domain"/>
    <property type="match status" value="1"/>
</dbReference>
<keyword evidence="4 10" id="KW-0489">Methyltransferase</keyword>
<sequence length="160" mass="16591">MPAVTNASVLSTRFGEITVVTQGNRVVRVVLPGHDAPLAAPSDASERAATHIAQYLSHSRTQWNLDIAVPAGTPFQLAVWRALTAIPFGETRTYGQIAEAIGHPRAARAVGTACALNPVPLLVPCHRVVPAGGGVGNYAGGTAMKAALLGMEREVIAHAS</sequence>
<evidence type="ECO:0000256" key="4">
    <source>
        <dbReference type="ARBA" id="ARBA00022603"/>
    </source>
</evidence>
<keyword evidence="7" id="KW-0234">DNA repair</keyword>
<evidence type="ECO:0000256" key="8">
    <source>
        <dbReference type="ARBA" id="ARBA00049348"/>
    </source>
</evidence>
<gene>
    <name evidence="10" type="ORF">I6I10_12555</name>
</gene>
<dbReference type="GO" id="GO:0006281">
    <property type="term" value="P:DNA repair"/>
    <property type="evidence" value="ECO:0007669"/>
    <property type="project" value="UniProtKB-KW"/>
</dbReference>
<comment type="catalytic activity">
    <reaction evidence="1">
        <text>a 4-O-methyl-thymidine in DNA + L-cysteinyl-[protein] = a thymidine in DNA + S-methyl-L-cysteinyl-[protein]</text>
        <dbReference type="Rhea" id="RHEA:53428"/>
        <dbReference type="Rhea" id="RHEA-COMP:10131"/>
        <dbReference type="Rhea" id="RHEA-COMP:10132"/>
        <dbReference type="Rhea" id="RHEA-COMP:13555"/>
        <dbReference type="Rhea" id="RHEA-COMP:13556"/>
        <dbReference type="ChEBI" id="CHEBI:29950"/>
        <dbReference type="ChEBI" id="CHEBI:82612"/>
        <dbReference type="ChEBI" id="CHEBI:137386"/>
        <dbReference type="ChEBI" id="CHEBI:137387"/>
        <dbReference type="EC" id="2.1.1.63"/>
    </reaction>
</comment>
<proteinExistence type="inferred from homology"/>
<protein>
    <recommendedName>
        <fullName evidence="3">methylated-DNA--[protein]-cysteine S-methyltransferase</fullName>
        <ecNumber evidence="3">2.1.1.63</ecNumber>
    </recommendedName>
</protein>
<dbReference type="InterPro" id="IPR036388">
    <property type="entry name" value="WH-like_DNA-bd_sf"/>
</dbReference>
<evidence type="ECO:0000256" key="6">
    <source>
        <dbReference type="ARBA" id="ARBA00022763"/>
    </source>
</evidence>
<dbReference type="EMBL" id="CP066007">
    <property type="protein sequence ID" value="QQB46254.1"/>
    <property type="molecule type" value="Genomic_DNA"/>
</dbReference>
<dbReference type="NCBIfam" id="TIGR00589">
    <property type="entry name" value="ogt"/>
    <property type="match status" value="1"/>
</dbReference>
<keyword evidence="6" id="KW-0227">DNA damage</keyword>
<dbReference type="OrthoDB" id="9802228at2"/>
<evidence type="ECO:0000256" key="5">
    <source>
        <dbReference type="ARBA" id="ARBA00022679"/>
    </source>
</evidence>
<evidence type="ECO:0000313" key="10">
    <source>
        <dbReference type="EMBL" id="QQB46254.1"/>
    </source>
</evidence>
<dbReference type="CDD" id="cd06445">
    <property type="entry name" value="ATase"/>
    <property type="match status" value="1"/>
</dbReference>
<dbReference type="GeneID" id="92759470"/>
<dbReference type="InterPro" id="IPR001497">
    <property type="entry name" value="MethylDNA_cys_MeTrfase_AS"/>
</dbReference>